<gene>
    <name evidence="7" type="ORF">VSX56_05050</name>
</gene>
<comment type="subcellular location">
    <subcellularLocation>
        <location evidence="1">Cell membrane</location>
        <topology evidence="1">Multi-pass membrane protein</topology>
    </subcellularLocation>
</comment>
<sequence>MTSKRTGFYAAVVAGIVALVAVPQTMDMFTVMQLTGFVAMAVFALSQGFVWGFAGIMSFGQAAFLGLGAYSYAVAAINFGDSTPAMAVGILVPVIFAGLLGYFMFYGRISDAYVGVITMTTSIILFNLINSTSGDAYRVGEAALGGFNGIPSVPTLNIPGDPEAVLDPNQLWYVTMGCLILCYIALHAVLRSRFGAVTVAIRENETRVTLLGYDARFYKLVAFMISAAVAGLAGCLYTNWGAYISPTIFALAISAQAIIFVLVGGLGTLIGPILGAFVLQWLMSSVGQQSVLDANLVMGAVLIVFVLLVPKGVVPLIRDTLWPMLQHRFGARSSLEKEAHE</sequence>
<dbReference type="RefSeq" id="WP_349295372.1">
    <property type="nucleotide sequence ID" value="NZ_JAYWLC010000003.1"/>
</dbReference>
<keyword evidence="2" id="KW-1003">Cell membrane</keyword>
<dbReference type="Proteomes" id="UP001438953">
    <property type="component" value="Unassembled WGS sequence"/>
</dbReference>
<dbReference type="PANTHER" id="PTHR30482">
    <property type="entry name" value="HIGH-AFFINITY BRANCHED-CHAIN AMINO ACID TRANSPORT SYSTEM PERMEASE"/>
    <property type="match status" value="1"/>
</dbReference>
<evidence type="ECO:0000256" key="5">
    <source>
        <dbReference type="ARBA" id="ARBA00023136"/>
    </source>
</evidence>
<feature type="transmembrane region" description="Helical" evidence="6">
    <location>
        <begin position="61"/>
        <end position="79"/>
    </location>
</feature>
<feature type="transmembrane region" description="Helical" evidence="6">
    <location>
        <begin position="85"/>
        <end position="105"/>
    </location>
</feature>
<evidence type="ECO:0000256" key="4">
    <source>
        <dbReference type="ARBA" id="ARBA00022989"/>
    </source>
</evidence>
<feature type="transmembrane region" description="Helical" evidence="6">
    <location>
        <begin position="32"/>
        <end position="54"/>
    </location>
</feature>
<dbReference type="EMBL" id="JAYWLC010000003">
    <property type="protein sequence ID" value="MER5171138.1"/>
    <property type="molecule type" value="Genomic_DNA"/>
</dbReference>
<dbReference type="InterPro" id="IPR043428">
    <property type="entry name" value="LivM-like"/>
</dbReference>
<feature type="transmembrane region" description="Helical" evidence="6">
    <location>
        <begin position="248"/>
        <end position="279"/>
    </location>
</feature>
<comment type="caution">
    <text evidence="7">The sequence shown here is derived from an EMBL/GenBank/DDBJ whole genome shotgun (WGS) entry which is preliminary data.</text>
</comment>
<dbReference type="CDD" id="cd06581">
    <property type="entry name" value="TM_PBP1_LivM_like"/>
    <property type="match status" value="1"/>
</dbReference>
<protein>
    <submittedName>
        <fullName evidence="7">Urea ABC transporter</fullName>
    </submittedName>
</protein>
<proteinExistence type="predicted"/>
<accession>A0ABV1SE20</accession>
<evidence type="ECO:0000256" key="6">
    <source>
        <dbReference type="SAM" id="Phobius"/>
    </source>
</evidence>
<feature type="transmembrane region" description="Helical" evidence="6">
    <location>
        <begin position="171"/>
        <end position="190"/>
    </location>
</feature>
<keyword evidence="3 6" id="KW-0812">Transmembrane</keyword>
<feature type="transmembrane region" description="Helical" evidence="6">
    <location>
        <begin position="291"/>
        <end position="309"/>
    </location>
</feature>
<dbReference type="Pfam" id="PF02653">
    <property type="entry name" value="BPD_transp_2"/>
    <property type="match status" value="1"/>
</dbReference>
<keyword evidence="8" id="KW-1185">Reference proteome</keyword>
<evidence type="ECO:0000313" key="8">
    <source>
        <dbReference type="Proteomes" id="UP001438953"/>
    </source>
</evidence>
<keyword evidence="4 6" id="KW-1133">Transmembrane helix</keyword>
<evidence type="ECO:0000256" key="3">
    <source>
        <dbReference type="ARBA" id="ARBA00022692"/>
    </source>
</evidence>
<organism evidence="7 8">
    <name type="scientific">Thioclava kandeliae</name>
    <dbReference type="NCBI Taxonomy" id="3070818"/>
    <lineage>
        <taxon>Bacteria</taxon>
        <taxon>Pseudomonadati</taxon>
        <taxon>Pseudomonadota</taxon>
        <taxon>Alphaproteobacteria</taxon>
        <taxon>Rhodobacterales</taxon>
        <taxon>Paracoccaceae</taxon>
        <taxon>Thioclava</taxon>
    </lineage>
</organism>
<dbReference type="PANTHER" id="PTHR30482:SF17">
    <property type="entry name" value="ABC TRANSPORTER ATP-BINDING PROTEIN"/>
    <property type="match status" value="1"/>
</dbReference>
<evidence type="ECO:0000256" key="1">
    <source>
        <dbReference type="ARBA" id="ARBA00004651"/>
    </source>
</evidence>
<feature type="transmembrane region" description="Helical" evidence="6">
    <location>
        <begin position="220"/>
        <end position="242"/>
    </location>
</feature>
<feature type="transmembrane region" description="Helical" evidence="6">
    <location>
        <begin position="112"/>
        <end position="129"/>
    </location>
</feature>
<feature type="transmembrane region" description="Helical" evidence="6">
    <location>
        <begin position="7"/>
        <end position="26"/>
    </location>
</feature>
<keyword evidence="5 6" id="KW-0472">Membrane</keyword>
<evidence type="ECO:0000313" key="7">
    <source>
        <dbReference type="EMBL" id="MER5171138.1"/>
    </source>
</evidence>
<dbReference type="InterPro" id="IPR001851">
    <property type="entry name" value="ABC_transp_permease"/>
</dbReference>
<name>A0ABV1SE20_9RHOB</name>
<reference evidence="7 8" key="1">
    <citation type="submission" date="2024-06" db="EMBL/GenBank/DDBJ databases">
        <title>Thioclava kandeliae sp. nov. from a rhizosphere soil sample of Kandelia candel in a mangrove.</title>
        <authorList>
            <person name="Mu T."/>
        </authorList>
    </citation>
    <scope>NUCLEOTIDE SEQUENCE [LARGE SCALE GENOMIC DNA]</scope>
    <source>
        <strain evidence="7 8">CPCC 100088</strain>
    </source>
</reference>
<evidence type="ECO:0000256" key="2">
    <source>
        <dbReference type="ARBA" id="ARBA00022475"/>
    </source>
</evidence>